<dbReference type="PANTHER" id="PTHR43501">
    <property type="entry name" value="CYTOSOL NON-SPECIFIC DIPEPTIDASE"/>
    <property type="match status" value="1"/>
</dbReference>
<evidence type="ECO:0000259" key="18">
    <source>
        <dbReference type="Pfam" id="PF07687"/>
    </source>
</evidence>
<dbReference type="InterPro" id="IPR001160">
    <property type="entry name" value="Peptidase_M20C"/>
</dbReference>
<evidence type="ECO:0000313" key="19">
    <source>
        <dbReference type="EMBL" id="CRL34149.1"/>
    </source>
</evidence>
<protein>
    <recommendedName>
        <fullName evidence="13">Cytosol non-specific dipeptidase</fullName>
        <ecNumber evidence="10">3.4.13.18</ecNumber>
    </recommendedName>
    <alternativeName>
        <fullName evidence="16">Aminoacyl-histidine dipeptidase</fullName>
    </alternativeName>
    <alternativeName>
        <fullName evidence="15">Beta-alanyl-histidine dipeptidase</fullName>
    </alternativeName>
    <alternativeName>
        <fullName evidence="14">Carnosinase</fullName>
    </alternativeName>
    <alternativeName>
        <fullName evidence="11">Peptidase D</fullName>
    </alternativeName>
    <alternativeName>
        <fullName evidence="17">Xaa-His dipeptidase</fullName>
    </alternativeName>
</protein>
<reference evidence="20" key="1">
    <citation type="submission" date="2015-05" db="EMBL/GenBank/DDBJ databases">
        <authorList>
            <consortium name="Pathogen Informatics"/>
        </authorList>
    </citation>
    <scope>NUCLEOTIDE SEQUENCE [LARGE SCALE GENOMIC DNA]</scope>
    <source>
        <strain evidence="20">T1-815</strain>
    </source>
</reference>
<keyword evidence="20" id="KW-1185">Reference proteome</keyword>
<evidence type="ECO:0000256" key="7">
    <source>
        <dbReference type="ARBA" id="ARBA00023049"/>
    </source>
</evidence>
<evidence type="ECO:0000256" key="17">
    <source>
        <dbReference type="ARBA" id="ARBA00078074"/>
    </source>
</evidence>
<comment type="catalytic activity">
    <reaction evidence="9">
        <text>Hydrolysis of dipeptides, preferentially hydrophobic dipeptides including prolyl amino acids.</text>
        <dbReference type="EC" id="3.4.13.18"/>
    </reaction>
</comment>
<gene>
    <name evidence="19" type="ORF">T1815_07481</name>
</gene>
<dbReference type="FunFam" id="3.40.630.10:FF:000018">
    <property type="entry name" value="Aminoacyl-histidine dipeptidase PepD"/>
    <property type="match status" value="1"/>
</dbReference>
<sequence>MSVGGFVGRLFFKESKMRVLTDLEPKNVFSFFEDICSIPHPSYKEEKISNYLVEFAKARGLEHYQDELHNVIIIKEASEGYEDVEPIILQGHMDMVCEKTPDCDKDMDEEGLDLLIDGDFISAKGTTLGGDDGIAVAYALAILDDDSLSHPRLEFVCTVCEEVGMEGATGIDVSMLKGKKLLNMDSEEEGVMLASCAGGCRADVKLPVERETVSGTKLTVSLSGLTGGHSGSEIDKGRGNANTLMSRLLRDASAPVAIASIEGGRKDNAIPRECTAQIIVAPDEAVAVKASIEQAAAEIAEEFKTSDPDLKLAVSEETDCSESAISAKDSARVIALIEALPNGIIRMSREIDKLVETSLNLGVLKSDDAAVTLRYAVRSSVGVAKKSLKNQLVCIAGAFAAEVTFEGDYPAWEYKKDSKLREDMVRIFEEMYGKKPTVEAIHAGVECGLLSGKIEGLDCISMGPDMYDIHTTEERLSISSAKRSYEYILRVIACK</sequence>
<dbReference type="Proteomes" id="UP000049472">
    <property type="component" value="Unassembled WGS sequence"/>
</dbReference>
<dbReference type="InterPro" id="IPR002933">
    <property type="entry name" value="Peptidase_M20"/>
</dbReference>
<name>A0A0M6WET6_9FIRM</name>
<feature type="domain" description="Peptidase M20 dimerisation" evidence="18">
    <location>
        <begin position="221"/>
        <end position="304"/>
    </location>
</feature>
<evidence type="ECO:0000256" key="4">
    <source>
        <dbReference type="ARBA" id="ARBA00022723"/>
    </source>
</evidence>
<comment type="cofactor">
    <cofactor evidence="1">
        <name>Co(2+)</name>
        <dbReference type="ChEBI" id="CHEBI:48828"/>
    </cofactor>
</comment>
<proteinExistence type="inferred from homology"/>
<dbReference type="PRINTS" id="PR00934">
    <property type="entry name" value="XHISDIPTASE"/>
</dbReference>
<keyword evidence="7" id="KW-0482">Metalloprotease</keyword>
<evidence type="ECO:0000256" key="2">
    <source>
        <dbReference type="ARBA" id="ARBA00001947"/>
    </source>
</evidence>
<keyword evidence="6" id="KW-0862">Zinc</keyword>
<comment type="similarity">
    <text evidence="12">Belongs to the peptidase M20C family.</text>
</comment>
<dbReference type="SUPFAM" id="SSF53187">
    <property type="entry name" value="Zn-dependent exopeptidases"/>
    <property type="match status" value="1"/>
</dbReference>
<dbReference type="CDD" id="cd03890">
    <property type="entry name" value="M20_pepD"/>
    <property type="match status" value="1"/>
</dbReference>
<dbReference type="PIRSF" id="PIRSF016599">
    <property type="entry name" value="Xaa-His_dipept"/>
    <property type="match status" value="1"/>
</dbReference>
<evidence type="ECO:0000256" key="8">
    <source>
        <dbReference type="ARBA" id="ARBA00023285"/>
    </source>
</evidence>
<dbReference type="GO" id="GO:0046872">
    <property type="term" value="F:metal ion binding"/>
    <property type="evidence" value="ECO:0007669"/>
    <property type="project" value="UniProtKB-KW"/>
</dbReference>
<dbReference type="PANTHER" id="PTHR43501:SF1">
    <property type="entry name" value="CYTOSOL NON-SPECIFIC DIPEPTIDASE"/>
    <property type="match status" value="1"/>
</dbReference>
<dbReference type="GO" id="GO:0006508">
    <property type="term" value="P:proteolysis"/>
    <property type="evidence" value="ECO:0007669"/>
    <property type="project" value="UniProtKB-KW"/>
</dbReference>
<keyword evidence="8" id="KW-0170">Cobalt</keyword>
<organism evidence="19 20">
    <name type="scientific">Agathobacter rectalis</name>
    <dbReference type="NCBI Taxonomy" id="39491"/>
    <lineage>
        <taxon>Bacteria</taxon>
        <taxon>Bacillati</taxon>
        <taxon>Bacillota</taxon>
        <taxon>Clostridia</taxon>
        <taxon>Lachnospirales</taxon>
        <taxon>Lachnospiraceae</taxon>
        <taxon>Agathobacter</taxon>
    </lineage>
</organism>
<evidence type="ECO:0000256" key="3">
    <source>
        <dbReference type="ARBA" id="ARBA00022670"/>
    </source>
</evidence>
<evidence type="ECO:0000256" key="12">
    <source>
        <dbReference type="ARBA" id="ARBA00061423"/>
    </source>
</evidence>
<dbReference type="GO" id="GO:0070573">
    <property type="term" value="F:metallodipeptidase activity"/>
    <property type="evidence" value="ECO:0007669"/>
    <property type="project" value="TreeGrafter"/>
</dbReference>
<evidence type="ECO:0000256" key="9">
    <source>
        <dbReference type="ARBA" id="ARBA00036421"/>
    </source>
</evidence>
<dbReference type="Pfam" id="PF07687">
    <property type="entry name" value="M20_dimer"/>
    <property type="match status" value="1"/>
</dbReference>
<evidence type="ECO:0000256" key="13">
    <source>
        <dbReference type="ARBA" id="ARBA00071271"/>
    </source>
</evidence>
<evidence type="ECO:0000256" key="14">
    <source>
        <dbReference type="ARBA" id="ARBA00075285"/>
    </source>
</evidence>
<dbReference type="Gene3D" id="3.40.630.10">
    <property type="entry name" value="Zn peptidases"/>
    <property type="match status" value="2"/>
</dbReference>
<dbReference type="EC" id="3.4.13.18" evidence="10"/>
<evidence type="ECO:0000256" key="1">
    <source>
        <dbReference type="ARBA" id="ARBA00001941"/>
    </source>
</evidence>
<dbReference type="InterPro" id="IPR011650">
    <property type="entry name" value="Peptidase_M20_dimer"/>
</dbReference>
<evidence type="ECO:0000256" key="6">
    <source>
        <dbReference type="ARBA" id="ARBA00022833"/>
    </source>
</evidence>
<evidence type="ECO:0000256" key="11">
    <source>
        <dbReference type="ARBA" id="ARBA00044252"/>
    </source>
</evidence>
<dbReference type="GO" id="GO:0005829">
    <property type="term" value="C:cytosol"/>
    <property type="evidence" value="ECO:0007669"/>
    <property type="project" value="TreeGrafter"/>
</dbReference>
<evidence type="ECO:0000256" key="10">
    <source>
        <dbReference type="ARBA" id="ARBA00038976"/>
    </source>
</evidence>
<keyword evidence="3" id="KW-0645">Protease</keyword>
<keyword evidence="5" id="KW-0378">Hydrolase</keyword>
<evidence type="ECO:0000256" key="15">
    <source>
        <dbReference type="ARBA" id="ARBA00076004"/>
    </source>
</evidence>
<keyword evidence="4" id="KW-0479">Metal-binding</keyword>
<dbReference type="EMBL" id="CVRQ01000010">
    <property type="protein sequence ID" value="CRL34149.1"/>
    <property type="molecule type" value="Genomic_DNA"/>
</dbReference>
<dbReference type="FunFam" id="3.40.630.10:FF:000015">
    <property type="entry name" value="Aminoacyl-histidine dipeptidase PepD"/>
    <property type="match status" value="1"/>
</dbReference>
<dbReference type="Pfam" id="PF01546">
    <property type="entry name" value="Peptidase_M20"/>
    <property type="match status" value="1"/>
</dbReference>
<evidence type="ECO:0000313" key="20">
    <source>
        <dbReference type="Proteomes" id="UP000049472"/>
    </source>
</evidence>
<evidence type="ECO:0000256" key="16">
    <source>
        <dbReference type="ARBA" id="ARBA00077688"/>
    </source>
</evidence>
<evidence type="ECO:0000256" key="5">
    <source>
        <dbReference type="ARBA" id="ARBA00022801"/>
    </source>
</evidence>
<accession>A0A0M6WET6</accession>
<dbReference type="NCBIfam" id="TIGR01893">
    <property type="entry name" value="aa-his-dipept"/>
    <property type="match status" value="1"/>
</dbReference>
<comment type="cofactor">
    <cofactor evidence="2">
        <name>Zn(2+)</name>
        <dbReference type="ChEBI" id="CHEBI:29105"/>
    </cofactor>
</comment>
<dbReference type="AlphaFoldDB" id="A0A0M6WET6"/>